<dbReference type="OrthoDB" id="6262205at2"/>
<evidence type="ECO:0000313" key="2">
    <source>
        <dbReference type="EMBL" id="GEK55901.1"/>
    </source>
</evidence>
<dbReference type="EMBL" id="BJUM01000028">
    <property type="protein sequence ID" value="GEK55901.1"/>
    <property type="molecule type" value="Genomic_DNA"/>
</dbReference>
<evidence type="ECO:0000256" key="1">
    <source>
        <dbReference type="SAM" id="MobiDB-lite"/>
    </source>
</evidence>
<evidence type="ECO:0008006" key="4">
    <source>
        <dbReference type="Google" id="ProtNLM"/>
    </source>
</evidence>
<protein>
    <recommendedName>
        <fullName evidence="4">DNA polymerase III subunit beta</fullName>
    </recommendedName>
</protein>
<comment type="caution">
    <text evidence="2">The sequence shown here is derived from an EMBL/GenBank/DDBJ whole genome shotgun (WGS) entry which is preliminary data.</text>
</comment>
<proteinExistence type="predicted"/>
<feature type="region of interest" description="Disordered" evidence="1">
    <location>
        <begin position="397"/>
        <end position="422"/>
    </location>
</feature>
<sequence>MKIIISHNNHAQLKELASKIDTRIPENKVTAIISRKERTIVFIEGKKPLFNQHNFKLSEQSTSLKDKKYAIDASFVKQLPDYFTSKVDIELNIRTDPKKNLYMELQHINTKHNAVALRRCTCSAAEPEHLEYLEDNKKIKPSKIPKALLIKVVEEATKSLPFELLEFRNDHIRIQRNGEVKDKPLSNALKLATPLTITEAITKQLADLCETTNSSDIEIDQAGDVLTFKTEECTVTHSLADIEEFRAKTPTKTKTLLQFVLNFYTFKEELRHCIKAYKIIKKENRALLYLNKEQAAVAFFTAPYEFVLPIEVSEVSAVNTEIASVYHFSPKDLINIKIKDLVGAKTAQFDILQEASGELKLGVYYAKDDILPSHTISIERDDSQYKKVTTLLASLDKNRETSGSEEPVKKDDFFKSDFDDEY</sequence>
<gene>
    <name evidence="2" type="ORF">PES01_27460</name>
</gene>
<organism evidence="2 3">
    <name type="scientific">Pseudoalteromonas espejiana</name>
    <dbReference type="NCBI Taxonomy" id="28107"/>
    <lineage>
        <taxon>Bacteria</taxon>
        <taxon>Pseudomonadati</taxon>
        <taxon>Pseudomonadota</taxon>
        <taxon>Gammaproteobacteria</taxon>
        <taxon>Alteromonadales</taxon>
        <taxon>Pseudoalteromonadaceae</taxon>
        <taxon>Pseudoalteromonas</taxon>
    </lineage>
</organism>
<evidence type="ECO:0000313" key="3">
    <source>
        <dbReference type="Proteomes" id="UP000321419"/>
    </source>
</evidence>
<dbReference type="RefSeq" id="WP_089346584.1">
    <property type="nucleotide sequence ID" value="NZ_BJUM01000028.1"/>
</dbReference>
<keyword evidence="3" id="KW-1185">Reference proteome</keyword>
<accession>A0A510XZ42</accession>
<reference evidence="2 3" key="1">
    <citation type="submission" date="2019-07" db="EMBL/GenBank/DDBJ databases">
        <title>Whole genome shotgun sequence of Pseudoalteromonas espejiana NBRC 102222.</title>
        <authorList>
            <person name="Hosoyama A."/>
            <person name="Uohara A."/>
            <person name="Ohji S."/>
            <person name="Ichikawa N."/>
        </authorList>
    </citation>
    <scope>NUCLEOTIDE SEQUENCE [LARGE SCALE GENOMIC DNA]</scope>
    <source>
        <strain evidence="2 3">NBRC 102222</strain>
    </source>
</reference>
<dbReference type="AlphaFoldDB" id="A0A510XZ42"/>
<dbReference type="Proteomes" id="UP000321419">
    <property type="component" value="Unassembled WGS sequence"/>
</dbReference>
<name>A0A510XZ42_9GAMM</name>